<protein>
    <submittedName>
        <fullName evidence="2">Uncharacterized protein</fullName>
    </submittedName>
</protein>
<dbReference type="EMBL" id="AMWN01000001">
    <property type="protein sequence ID" value="EXJ96056.1"/>
    <property type="molecule type" value="Genomic_DNA"/>
</dbReference>
<gene>
    <name evidence="2" type="ORF">A1O1_01182</name>
</gene>
<dbReference type="STRING" id="1182541.W9Z397"/>
<organism evidence="2 3">
    <name type="scientific">Capronia coronata CBS 617.96</name>
    <dbReference type="NCBI Taxonomy" id="1182541"/>
    <lineage>
        <taxon>Eukaryota</taxon>
        <taxon>Fungi</taxon>
        <taxon>Dikarya</taxon>
        <taxon>Ascomycota</taxon>
        <taxon>Pezizomycotina</taxon>
        <taxon>Eurotiomycetes</taxon>
        <taxon>Chaetothyriomycetidae</taxon>
        <taxon>Chaetothyriales</taxon>
        <taxon>Herpotrichiellaceae</taxon>
        <taxon>Capronia</taxon>
    </lineage>
</organism>
<sequence>MKPSTRTVPLAALLVASASAQTSTMVNDPLDTSVTTVYYSVCPTALTTTTTLSSTITYCPGPNCHGGGPQITAPPQGPYYGSEILAFTTTGPDGKVSEYHEFLTVYDQICSDGTGMEQATYTITEACPCHMTKNPMTLPEGFTTTSLLQLLALPVPTQQSPRLLAPIQALALVQGPDLAQGQALVLVQALVQAPVQVPALALGLVLARAPALNQALVLDQALALGLVQALVQDRAPVLVRASALALGLVLVLVQAPVQARALAAAQVLKQIQALIRTLVHEVGPVQVQA</sequence>
<dbReference type="HOGENOM" id="CLU_963108_0_0_1"/>
<reference evidence="2 3" key="1">
    <citation type="submission" date="2013-03" db="EMBL/GenBank/DDBJ databases">
        <title>The Genome Sequence of Capronia coronata CBS 617.96.</title>
        <authorList>
            <consortium name="The Broad Institute Genomics Platform"/>
            <person name="Cuomo C."/>
            <person name="de Hoog S."/>
            <person name="Gorbushina A."/>
            <person name="Walker B."/>
            <person name="Young S.K."/>
            <person name="Zeng Q."/>
            <person name="Gargeya S."/>
            <person name="Fitzgerald M."/>
            <person name="Haas B."/>
            <person name="Abouelleil A."/>
            <person name="Allen A.W."/>
            <person name="Alvarado L."/>
            <person name="Arachchi H.M."/>
            <person name="Berlin A.M."/>
            <person name="Chapman S.B."/>
            <person name="Gainer-Dewar J."/>
            <person name="Goldberg J."/>
            <person name="Griggs A."/>
            <person name="Gujja S."/>
            <person name="Hansen M."/>
            <person name="Howarth C."/>
            <person name="Imamovic A."/>
            <person name="Ireland A."/>
            <person name="Larimer J."/>
            <person name="McCowan C."/>
            <person name="Murphy C."/>
            <person name="Pearson M."/>
            <person name="Poon T.W."/>
            <person name="Priest M."/>
            <person name="Roberts A."/>
            <person name="Saif S."/>
            <person name="Shea T."/>
            <person name="Sisk P."/>
            <person name="Sykes S."/>
            <person name="Wortman J."/>
            <person name="Nusbaum C."/>
            <person name="Birren B."/>
        </authorList>
    </citation>
    <scope>NUCLEOTIDE SEQUENCE [LARGE SCALE GENOMIC DNA]</scope>
    <source>
        <strain evidence="2 3">CBS 617.96</strain>
    </source>
</reference>
<keyword evidence="3" id="KW-1185">Reference proteome</keyword>
<dbReference type="eggNOG" id="ENOG502T0QC">
    <property type="taxonomic scope" value="Eukaryota"/>
</dbReference>
<name>W9Z397_9EURO</name>
<dbReference type="GeneID" id="19156084"/>
<comment type="caution">
    <text evidence="2">The sequence shown here is derived from an EMBL/GenBank/DDBJ whole genome shotgun (WGS) entry which is preliminary data.</text>
</comment>
<proteinExistence type="predicted"/>
<feature type="chain" id="PRO_5004933305" evidence="1">
    <location>
        <begin position="21"/>
        <end position="289"/>
    </location>
</feature>
<dbReference type="RefSeq" id="XP_007720285.1">
    <property type="nucleotide sequence ID" value="XM_007722095.1"/>
</dbReference>
<feature type="signal peptide" evidence="1">
    <location>
        <begin position="1"/>
        <end position="20"/>
    </location>
</feature>
<evidence type="ECO:0000313" key="3">
    <source>
        <dbReference type="Proteomes" id="UP000019484"/>
    </source>
</evidence>
<evidence type="ECO:0000256" key="1">
    <source>
        <dbReference type="SAM" id="SignalP"/>
    </source>
</evidence>
<keyword evidence="1" id="KW-0732">Signal</keyword>
<dbReference type="Proteomes" id="UP000019484">
    <property type="component" value="Unassembled WGS sequence"/>
</dbReference>
<dbReference type="AlphaFoldDB" id="W9Z397"/>
<evidence type="ECO:0000313" key="2">
    <source>
        <dbReference type="EMBL" id="EXJ96056.1"/>
    </source>
</evidence>
<dbReference type="OrthoDB" id="5101370at2759"/>
<accession>W9Z397</accession>